<protein>
    <recommendedName>
        <fullName evidence="3">Secreted protein</fullName>
    </recommendedName>
</protein>
<evidence type="ECO:0008006" key="3">
    <source>
        <dbReference type="Google" id="ProtNLM"/>
    </source>
</evidence>
<gene>
    <name evidence="1" type="ORF">Rcae01_03539</name>
</gene>
<evidence type="ECO:0000313" key="2">
    <source>
        <dbReference type="Proteomes" id="UP001416858"/>
    </source>
</evidence>
<dbReference type="EMBL" id="BAABRO010000007">
    <property type="protein sequence ID" value="GAA5508074.1"/>
    <property type="molecule type" value="Genomic_DNA"/>
</dbReference>
<keyword evidence="2" id="KW-1185">Reference proteome</keyword>
<name>A0ABP9VSD7_9BACT</name>
<comment type="caution">
    <text evidence="1">The sequence shown here is derived from an EMBL/GenBank/DDBJ whole genome shotgun (WGS) entry which is preliminary data.</text>
</comment>
<organism evidence="1 2">
    <name type="scientific">Novipirellula caenicola</name>
    <dbReference type="NCBI Taxonomy" id="1536901"/>
    <lineage>
        <taxon>Bacteria</taxon>
        <taxon>Pseudomonadati</taxon>
        <taxon>Planctomycetota</taxon>
        <taxon>Planctomycetia</taxon>
        <taxon>Pirellulales</taxon>
        <taxon>Pirellulaceae</taxon>
        <taxon>Novipirellula</taxon>
    </lineage>
</organism>
<accession>A0ABP9VSD7</accession>
<dbReference type="Proteomes" id="UP001416858">
    <property type="component" value="Unassembled WGS sequence"/>
</dbReference>
<sequence length="571" mass="61339">MLLFCSSANRRRNESLWIALPIAVVCAVGSVCSPPSLIAQAPSLRDPLTLEPLTFDPSQLDSSPFSPSPLEPLTTDVGEDAASPISELQRPLDPLPNFGTAATGDFDSTQFNTDPSYSEYGATHGSFSSTPTVIGDFFGGGFSSFAGTQTVTFSHLLPGTILPGGGAGSPNSTIAFEFGNDIPHNDLFTTGTGFDSSGNGSIDTFFLAEPLPTSDAPTSPGPGFVFDPSTATAVHSAGAANPPSQNDSPALYFDGDKWFVTYSYTGEVGGTGTASIPVPGPGVSTRRVKVAENFSPAIRHRVYLNYSFFNDAFGGLGDISRYTLGVEKVLFEDLVSIEFRLPTAATYGSTQTLGTRQDRNFEIGNLTIIPKAVLSFNEHYIWSAGLGVSVPTADDTRLRDHSGRDLLVVENQSVHLLPFSGLLYRVNPDTTFQTYLQLDIAANGDPIRANRVNDALPVIGKFTDSTLMHLDVAATRSIYRNPKRGEGIIQQALFNTELHYTATLQDSDMVSAGTLRYTNLANHFNIVNATAGFHLLVNEKWVVTPAISIPLRDGLDEQFDYEAMLQINFMP</sequence>
<dbReference type="RefSeq" id="WP_345684886.1">
    <property type="nucleotide sequence ID" value="NZ_BAABRO010000007.1"/>
</dbReference>
<reference evidence="1 2" key="1">
    <citation type="submission" date="2024-02" db="EMBL/GenBank/DDBJ databases">
        <title>Rhodopirellula caenicola NBRC 110016.</title>
        <authorList>
            <person name="Ichikawa N."/>
            <person name="Katano-Makiyama Y."/>
            <person name="Hidaka K."/>
        </authorList>
    </citation>
    <scope>NUCLEOTIDE SEQUENCE [LARGE SCALE GENOMIC DNA]</scope>
    <source>
        <strain evidence="1 2">NBRC 110016</strain>
    </source>
</reference>
<proteinExistence type="predicted"/>
<evidence type="ECO:0000313" key="1">
    <source>
        <dbReference type="EMBL" id="GAA5508074.1"/>
    </source>
</evidence>